<keyword evidence="2" id="KW-1185">Reference proteome</keyword>
<evidence type="ECO:0000313" key="1">
    <source>
        <dbReference type="EMBL" id="CAK9188108.1"/>
    </source>
</evidence>
<dbReference type="Proteomes" id="UP001642360">
    <property type="component" value="Unassembled WGS sequence"/>
</dbReference>
<name>A0ABC8V464_9AQUA</name>
<proteinExistence type="predicted"/>
<evidence type="ECO:0000313" key="2">
    <source>
        <dbReference type="Proteomes" id="UP001642360"/>
    </source>
</evidence>
<comment type="caution">
    <text evidence="1">The sequence shown here is derived from an EMBL/GenBank/DDBJ whole genome shotgun (WGS) entry which is preliminary data.</text>
</comment>
<feature type="non-terminal residue" evidence="1">
    <location>
        <position position="59"/>
    </location>
</feature>
<protein>
    <submittedName>
        <fullName evidence="1">Uncharacterized protein</fullName>
    </submittedName>
</protein>
<dbReference type="AlphaFoldDB" id="A0ABC8V464"/>
<accession>A0ABC8V464</accession>
<dbReference type="EMBL" id="CAUOFW020010291">
    <property type="protein sequence ID" value="CAK9188108.1"/>
    <property type="molecule type" value="Genomic_DNA"/>
</dbReference>
<sequence>MASSPSSVFKQYTGTMINNSWYSIFWLPSVPIAYDMEEVGRQVDFPDDLTVRALTPEEP</sequence>
<reference evidence="1 2" key="1">
    <citation type="submission" date="2024-02" db="EMBL/GenBank/DDBJ databases">
        <authorList>
            <person name="Vignale AGUSTIN F."/>
            <person name="Sosa J E."/>
            <person name="Modenutti C."/>
        </authorList>
    </citation>
    <scope>NUCLEOTIDE SEQUENCE [LARGE SCALE GENOMIC DNA]</scope>
</reference>
<organism evidence="1 2">
    <name type="scientific">Ilex paraguariensis</name>
    <name type="common">yerba mate</name>
    <dbReference type="NCBI Taxonomy" id="185542"/>
    <lineage>
        <taxon>Eukaryota</taxon>
        <taxon>Viridiplantae</taxon>
        <taxon>Streptophyta</taxon>
        <taxon>Embryophyta</taxon>
        <taxon>Tracheophyta</taxon>
        <taxon>Spermatophyta</taxon>
        <taxon>Magnoliopsida</taxon>
        <taxon>eudicotyledons</taxon>
        <taxon>Gunneridae</taxon>
        <taxon>Pentapetalae</taxon>
        <taxon>asterids</taxon>
        <taxon>campanulids</taxon>
        <taxon>Aquifoliales</taxon>
        <taxon>Aquifoliaceae</taxon>
        <taxon>Ilex</taxon>
    </lineage>
</organism>
<gene>
    <name evidence="1" type="ORF">ILEXP_LOCUS58740</name>
</gene>